<evidence type="ECO:0000256" key="3">
    <source>
        <dbReference type="PROSITE-ProRule" id="PRU00703"/>
    </source>
</evidence>
<dbReference type="PANTHER" id="PTHR13780">
    <property type="entry name" value="AMP-ACTIVATED PROTEIN KINASE, GAMMA REGULATORY SUBUNIT"/>
    <property type="match status" value="1"/>
</dbReference>
<keyword evidence="2 3" id="KW-0129">CBS domain</keyword>
<feature type="compositionally biased region" description="Low complexity" evidence="4">
    <location>
        <begin position="212"/>
        <end position="262"/>
    </location>
</feature>
<reference evidence="6 7" key="1">
    <citation type="journal article" date="2021" name="Sci. Rep.">
        <title>Genome sequencing of the multicellular alga Astrephomene provides insights into convergent evolution of germ-soma differentiation.</title>
        <authorList>
            <person name="Yamashita S."/>
            <person name="Yamamoto K."/>
            <person name="Matsuzaki R."/>
            <person name="Suzuki S."/>
            <person name="Yamaguchi H."/>
            <person name="Hirooka S."/>
            <person name="Minakuchi Y."/>
            <person name="Miyagishima S."/>
            <person name="Kawachi M."/>
            <person name="Toyoda A."/>
            <person name="Nozaki H."/>
        </authorList>
    </citation>
    <scope>NUCLEOTIDE SEQUENCE [LARGE SCALE GENOMIC DNA]</scope>
    <source>
        <strain evidence="6 7">NIES-4017</strain>
    </source>
</reference>
<evidence type="ECO:0000256" key="2">
    <source>
        <dbReference type="ARBA" id="ARBA00023122"/>
    </source>
</evidence>
<dbReference type="SUPFAM" id="SSF54631">
    <property type="entry name" value="CBS-domain pair"/>
    <property type="match status" value="2"/>
</dbReference>
<dbReference type="Proteomes" id="UP001054857">
    <property type="component" value="Unassembled WGS sequence"/>
</dbReference>
<protein>
    <recommendedName>
        <fullName evidence="5">CBS domain-containing protein</fullName>
    </recommendedName>
</protein>
<feature type="domain" description="CBS" evidence="5">
    <location>
        <begin position="461"/>
        <end position="529"/>
    </location>
</feature>
<dbReference type="SMART" id="SM00116">
    <property type="entry name" value="CBS"/>
    <property type="match status" value="3"/>
</dbReference>
<dbReference type="InterPro" id="IPR000644">
    <property type="entry name" value="CBS_dom"/>
</dbReference>
<proteinExistence type="predicted"/>
<evidence type="ECO:0000259" key="5">
    <source>
        <dbReference type="PROSITE" id="PS51371"/>
    </source>
</evidence>
<dbReference type="Pfam" id="PF00571">
    <property type="entry name" value="CBS"/>
    <property type="match status" value="1"/>
</dbReference>
<gene>
    <name evidence="6" type="ORF">Agub_g10220</name>
</gene>
<evidence type="ECO:0000256" key="4">
    <source>
        <dbReference type="SAM" id="MobiDB-lite"/>
    </source>
</evidence>
<accession>A0AAD3HNV9</accession>
<feature type="region of interest" description="Disordered" evidence="4">
    <location>
        <begin position="378"/>
        <end position="453"/>
    </location>
</feature>
<keyword evidence="1" id="KW-0677">Repeat</keyword>
<dbReference type="PANTHER" id="PTHR13780:SF128">
    <property type="entry name" value="CBS DOMAIN-CONTAINING PROTEIN"/>
    <property type="match status" value="1"/>
</dbReference>
<dbReference type="GO" id="GO:0005737">
    <property type="term" value="C:cytoplasm"/>
    <property type="evidence" value="ECO:0007669"/>
    <property type="project" value="TreeGrafter"/>
</dbReference>
<evidence type="ECO:0000313" key="7">
    <source>
        <dbReference type="Proteomes" id="UP001054857"/>
    </source>
</evidence>
<evidence type="ECO:0000256" key="1">
    <source>
        <dbReference type="ARBA" id="ARBA00022737"/>
    </source>
</evidence>
<dbReference type="InterPro" id="IPR046342">
    <property type="entry name" value="CBS_dom_sf"/>
</dbReference>
<dbReference type="GO" id="GO:0005634">
    <property type="term" value="C:nucleus"/>
    <property type="evidence" value="ECO:0007669"/>
    <property type="project" value="TreeGrafter"/>
</dbReference>
<feature type="region of interest" description="Disordered" evidence="4">
    <location>
        <begin position="212"/>
        <end position="263"/>
    </location>
</feature>
<name>A0AAD3HNV9_9CHLO</name>
<sequence>MGLSEAITAAAEALSRQPLSSIIPKQQNIVCLEHNSSVSQALQLLARRHILSAPLVVMPGLEDMESGSGEPPNSAPQLIGWVTVESLLRAFLAHMGEKYGKPLPRKLLLLMTMLEKEGPAFAEKLLITLTGSEDRGLLFQVHADVSLMTALRESFVPPGKPAAHRLAVFDASGAITSVVSQLDVIRFLRDHPQLLGELGSATVGQLGWAHPPAATTASAASPGASAAPSTPATAAGAASSPAAKPDTAAASAPSPTHGSSATRGSLVTVEASLPVLLAYERMVRAGVSGAPVVADSEAAIVGSGGGAAAMTSSPSSGAAGGGGGGSVGGMIANLSMSDLRNIQSQHFGILALPVGEFLALLHNTSYLGYSQRTSTQATHPFFASGPPSVMPPPHSPRLGRRHGGLHSHSLSPHRAPSASSASVSSLGGAMETGEATASESEGRGGASASGMDLERDDDVELEIRMITCTANTTFLQLLSLLSDNKVHRVYVVEAAGRAGGGQHGVARPIGVITPTDILRLLAAPATADKE</sequence>
<keyword evidence="7" id="KW-1185">Reference proteome</keyword>
<comment type="caution">
    <text evidence="6">The sequence shown here is derived from an EMBL/GenBank/DDBJ whole genome shotgun (WGS) entry which is preliminary data.</text>
</comment>
<dbReference type="InterPro" id="IPR050511">
    <property type="entry name" value="AMPK_gamma/SDS23_families"/>
</dbReference>
<dbReference type="Gene3D" id="3.10.580.10">
    <property type="entry name" value="CBS-domain"/>
    <property type="match status" value="2"/>
</dbReference>
<feature type="compositionally biased region" description="Low complexity" evidence="4">
    <location>
        <begin position="406"/>
        <end position="426"/>
    </location>
</feature>
<organism evidence="6 7">
    <name type="scientific">Astrephomene gubernaculifera</name>
    <dbReference type="NCBI Taxonomy" id="47775"/>
    <lineage>
        <taxon>Eukaryota</taxon>
        <taxon>Viridiplantae</taxon>
        <taxon>Chlorophyta</taxon>
        <taxon>core chlorophytes</taxon>
        <taxon>Chlorophyceae</taxon>
        <taxon>CS clade</taxon>
        <taxon>Chlamydomonadales</taxon>
        <taxon>Astrephomenaceae</taxon>
        <taxon>Astrephomene</taxon>
    </lineage>
</organism>
<dbReference type="AlphaFoldDB" id="A0AAD3HNV9"/>
<dbReference type="EMBL" id="BMAR01000023">
    <property type="protein sequence ID" value="GFR48334.1"/>
    <property type="molecule type" value="Genomic_DNA"/>
</dbReference>
<evidence type="ECO:0000313" key="6">
    <source>
        <dbReference type="EMBL" id="GFR48334.1"/>
    </source>
</evidence>
<dbReference type="PROSITE" id="PS51371">
    <property type="entry name" value="CBS"/>
    <property type="match status" value="1"/>
</dbReference>